<dbReference type="EMBL" id="CAJJDN010000183">
    <property type="protein sequence ID" value="CAD8128092.1"/>
    <property type="molecule type" value="Genomic_DNA"/>
</dbReference>
<keyword evidence="3" id="KW-1185">Reference proteome</keyword>
<dbReference type="PANTHER" id="PTHR23084:SF263">
    <property type="entry name" value="MORN REPEAT-CONTAINING PROTEIN 1"/>
    <property type="match status" value="1"/>
</dbReference>
<evidence type="ECO:0008006" key="4">
    <source>
        <dbReference type="Google" id="ProtNLM"/>
    </source>
</evidence>
<dbReference type="Proteomes" id="UP000692954">
    <property type="component" value="Unassembled WGS sequence"/>
</dbReference>
<protein>
    <recommendedName>
        <fullName evidence="4">MORN repeat protein</fullName>
    </recommendedName>
</protein>
<evidence type="ECO:0000313" key="3">
    <source>
        <dbReference type="Proteomes" id="UP000692954"/>
    </source>
</evidence>
<sequence>MNQRCNKIGHDKKLIEYICVQQKPIQWACEKCYKENKQQSKYQSIQQFQECVQQAKQIIIEQTENERIEQMKLEFDTLLQKIKELLEFYLVGLEYQMNNLYEDLSKMIQFVNNLSTKFLESPNPDHYQYLEIVSKQIVSQKFDQFSMQTNQYIHKLSMMRMDLNEQVEFLSESIFKSHLETLIKKYDLPYEFIKQIELIQTPKQYCQDESNNSQYVLKDNIEGNICYIGQIENDEFNGNGLLFVENKGMAYYGTFIKGLFCQGIALNLKSKEVLQGEFEFLDLFCYRILNYGIYMNSDCERYEGEFKEGVFDGYGQFKYKNGDQYKGYWKDGKCYGDGELCNEEFGQITGKFENGKLNGQGQLNGLTKKYYGEFKNNEIDGEGTLEDLENKTKYVGQFKRGLKNGVGTLTFQDNRKIEGNFFNNEPSGKCKETITKKFVENMKQTIEVTVEIGEYINGLKCGQFDCEIKCNDKTIQKIKYYDQGTMIFEDIIT</sequence>
<dbReference type="OrthoDB" id="293879at2759"/>
<dbReference type="PANTHER" id="PTHR23084">
    <property type="entry name" value="PHOSPHATIDYLINOSITOL-4-PHOSPHATE 5-KINASE RELATED"/>
    <property type="match status" value="1"/>
</dbReference>
<keyword evidence="1" id="KW-0677">Repeat</keyword>
<name>A0A8S1RLD6_9CILI</name>
<gene>
    <name evidence="2" type="ORF">PSON_ATCC_30995.1.T1830025</name>
</gene>
<dbReference type="AlphaFoldDB" id="A0A8S1RLD6"/>
<evidence type="ECO:0000256" key="1">
    <source>
        <dbReference type="ARBA" id="ARBA00022737"/>
    </source>
</evidence>
<dbReference type="Pfam" id="PF02493">
    <property type="entry name" value="MORN"/>
    <property type="match status" value="5"/>
</dbReference>
<dbReference type="InterPro" id="IPR003409">
    <property type="entry name" value="MORN"/>
</dbReference>
<proteinExistence type="predicted"/>
<dbReference type="SMART" id="SM00698">
    <property type="entry name" value="MORN"/>
    <property type="match status" value="4"/>
</dbReference>
<reference evidence="2" key="1">
    <citation type="submission" date="2021-01" db="EMBL/GenBank/DDBJ databases">
        <authorList>
            <consortium name="Genoscope - CEA"/>
            <person name="William W."/>
        </authorList>
    </citation>
    <scope>NUCLEOTIDE SEQUENCE</scope>
</reference>
<accession>A0A8S1RLD6</accession>
<organism evidence="2 3">
    <name type="scientific">Paramecium sonneborni</name>
    <dbReference type="NCBI Taxonomy" id="65129"/>
    <lineage>
        <taxon>Eukaryota</taxon>
        <taxon>Sar</taxon>
        <taxon>Alveolata</taxon>
        <taxon>Ciliophora</taxon>
        <taxon>Intramacronucleata</taxon>
        <taxon>Oligohymenophorea</taxon>
        <taxon>Peniculida</taxon>
        <taxon>Parameciidae</taxon>
        <taxon>Paramecium</taxon>
    </lineage>
</organism>
<evidence type="ECO:0000313" key="2">
    <source>
        <dbReference type="EMBL" id="CAD8128092.1"/>
    </source>
</evidence>
<comment type="caution">
    <text evidence="2">The sequence shown here is derived from an EMBL/GenBank/DDBJ whole genome shotgun (WGS) entry which is preliminary data.</text>
</comment>